<evidence type="ECO:0000313" key="4">
    <source>
        <dbReference type="Proteomes" id="UP001461498"/>
    </source>
</evidence>
<keyword evidence="2" id="KW-1133">Transmembrane helix</keyword>
<dbReference type="EMBL" id="JAPXFL010000001">
    <property type="protein sequence ID" value="KAK9511871.1"/>
    <property type="molecule type" value="Genomic_DNA"/>
</dbReference>
<name>A0AAW1DMH0_9HEMI</name>
<proteinExistence type="predicted"/>
<reference evidence="3 4" key="1">
    <citation type="submission" date="2022-12" db="EMBL/GenBank/DDBJ databases">
        <title>Chromosome-level genome assembly of true bugs.</title>
        <authorList>
            <person name="Ma L."/>
            <person name="Li H."/>
        </authorList>
    </citation>
    <scope>NUCLEOTIDE SEQUENCE [LARGE SCALE GENOMIC DNA]</scope>
    <source>
        <strain evidence="3">Lab_2022b</strain>
    </source>
</reference>
<evidence type="ECO:0000256" key="1">
    <source>
        <dbReference type="SAM" id="MobiDB-lite"/>
    </source>
</evidence>
<keyword evidence="2" id="KW-0472">Membrane</keyword>
<comment type="caution">
    <text evidence="3">The sequence shown here is derived from an EMBL/GenBank/DDBJ whole genome shotgun (WGS) entry which is preliminary data.</text>
</comment>
<keyword evidence="2" id="KW-0812">Transmembrane</keyword>
<keyword evidence="4" id="KW-1185">Reference proteome</keyword>
<feature type="compositionally biased region" description="Basic and acidic residues" evidence="1">
    <location>
        <begin position="253"/>
        <end position="266"/>
    </location>
</feature>
<evidence type="ECO:0000313" key="3">
    <source>
        <dbReference type="EMBL" id="KAK9511871.1"/>
    </source>
</evidence>
<evidence type="ECO:0000256" key="2">
    <source>
        <dbReference type="SAM" id="Phobius"/>
    </source>
</evidence>
<accession>A0AAW1DMH0</accession>
<gene>
    <name evidence="3" type="ORF">O3M35_000444</name>
</gene>
<feature type="region of interest" description="Disordered" evidence="1">
    <location>
        <begin position="245"/>
        <end position="266"/>
    </location>
</feature>
<dbReference type="AlphaFoldDB" id="A0AAW1DMH0"/>
<dbReference type="Proteomes" id="UP001461498">
    <property type="component" value="Unassembled WGS sequence"/>
</dbReference>
<organism evidence="3 4">
    <name type="scientific">Rhynocoris fuscipes</name>
    <dbReference type="NCBI Taxonomy" id="488301"/>
    <lineage>
        <taxon>Eukaryota</taxon>
        <taxon>Metazoa</taxon>
        <taxon>Ecdysozoa</taxon>
        <taxon>Arthropoda</taxon>
        <taxon>Hexapoda</taxon>
        <taxon>Insecta</taxon>
        <taxon>Pterygota</taxon>
        <taxon>Neoptera</taxon>
        <taxon>Paraneoptera</taxon>
        <taxon>Hemiptera</taxon>
        <taxon>Heteroptera</taxon>
        <taxon>Panheteroptera</taxon>
        <taxon>Cimicomorpha</taxon>
        <taxon>Reduviidae</taxon>
        <taxon>Harpactorinae</taxon>
        <taxon>Harpactorini</taxon>
        <taxon>Rhynocoris</taxon>
    </lineage>
</organism>
<feature type="transmembrane region" description="Helical" evidence="2">
    <location>
        <begin position="144"/>
        <end position="165"/>
    </location>
</feature>
<protein>
    <submittedName>
        <fullName evidence="3">Uncharacterized protein</fullName>
    </submittedName>
</protein>
<sequence>MNALRLRNTIPMSPDESIFEEYSRRPGQENSGDYDASFEAEKNAIKLWEQQIDTAYRELIAELQTSCERHIEAMRRSIKELVMHERRKIIAKKKKKIIINERKSSEQSSQIHNIADDEDDDEPLLGINYEEKSVLERIWRHREWAVGVWFCLTGVLILLIINIIISVSGTAGVRNVRIHTLATLCSLTNDSDVCNVIDNSVPLLNKTLEQIEINMKKEFQLQSDKLKKVIENRLKEKNYNIINDSNESPNNLEVEKNIRNPDHPTH</sequence>